<dbReference type="Proteomes" id="UP000008963">
    <property type="component" value="Chromosome"/>
</dbReference>
<dbReference type="AlphaFoldDB" id="E1X1S2"/>
<dbReference type="PATRIC" id="fig|862908.3.peg.47"/>
<dbReference type="EMBL" id="FQ312005">
    <property type="protein sequence ID" value="CBW24991.1"/>
    <property type="molecule type" value="Genomic_DNA"/>
</dbReference>
<name>E1X1S2_HALMS</name>
<dbReference type="SUPFAM" id="SSF56925">
    <property type="entry name" value="OMPA-like"/>
    <property type="match status" value="1"/>
</dbReference>
<proteinExistence type="predicted"/>
<dbReference type="KEGG" id="bmx:BMS_0049"/>
<accession>E1X1S2</accession>
<keyword evidence="2" id="KW-1185">Reference proteome</keyword>
<evidence type="ECO:0000313" key="1">
    <source>
        <dbReference type="EMBL" id="CBW24991.1"/>
    </source>
</evidence>
<sequence length="341" mass="37935">MIKFQPHLSLIYSNSNIMEDILFKKFQFLIIACLCLTSTMAQDLSDRKVTDLVLFPNQGEFFMSFSLYSDKTEYDWEYLSRNYSSSEITSSGSNIAFMYSLTEMFAIGLELNYVSENKQKTTFGPATTSNGQTYEYKSDGLMNPTIALVYRALDTQTDGYDLNISLSVAPKIEDSESPTTTQDGNVAEGATNFSAGLLWGKRVDAFSWAAGFSLQSYGKAESKDVDDGDLTTASSYRTFTLTGKLKWDITERFDLYLGGELGNTGDFKVTYDDGTFIEYENASSVSLQFGSNIKLTESLYLNLDLIAAGVGDREVKDETNTIVTDTERSYGKFSLGLLANF</sequence>
<protein>
    <submittedName>
        <fullName evidence="1">Uncharacterized protein</fullName>
    </submittedName>
</protein>
<dbReference type="InterPro" id="IPR011250">
    <property type="entry name" value="OMP/PagP_B-barrel"/>
</dbReference>
<organism evidence="1 2">
    <name type="scientific">Halobacteriovorax marinus (strain ATCC BAA-682 / DSM 15412 / SJ)</name>
    <name type="common">Bacteriovorax marinus</name>
    <dbReference type="NCBI Taxonomy" id="862908"/>
    <lineage>
        <taxon>Bacteria</taxon>
        <taxon>Pseudomonadati</taxon>
        <taxon>Bdellovibrionota</taxon>
        <taxon>Bacteriovoracia</taxon>
        <taxon>Bacteriovoracales</taxon>
        <taxon>Halobacteriovoraceae</taxon>
        <taxon>Halobacteriovorax</taxon>
    </lineage>
</organism>
<dbReference type="HOGENOM" id="CLU_813216_0_0_7"/>
<gene>
    <name evidence="1" type="ordered locus">BMS_0049</name>
</gene>
<evidence type="ECO:0000313" key="2">
    <source>
        <dbReference type="Proteomes" id="UP000008963"/>
    </source>
</evidence>
<reference evidence="2" key="1">
    <citation type="journal article" date="2013" name="ISME J.">
        <title>A small predatory core genome in the divergent marine Bacteriovorax marinus SJ and the terrestrial Bdellovibrio bacteriovorus.</title>
        <authorList>
            <person name="Crossman L.C."/>
            <person name="Chen H."/>
            <person name="Cerdeno-Tarraga A.M."/>
            <person name="Brooks K."/>
            <person name="Quail M.A."/>
            <person name="Pineiro S.A."/>
            <person name="Hobley L."/>
            <person name="Sockett R.E."/>
            <person name="Bentley S.D."/>
            <person name="Parkhill J."/>
            <person name="Williams H.N."/>
            <person name="Stine O.C."/>
        </authorList>
    </citation>
    <scope>NUCLEOTIDE SEQUENCE [LARGE SCALE GENOMIC DNA]</scope>
    <source>
        <strain evidence="2">ATCC BAA-682 / DSM 15412 / SJ</strain>
    </source>
</reference>